<keyword evidence="1" id="KW-1133">Transmembrane helix</keyword>
<reference evidence="2 3" key="1">
    <citation type="submission" date="2016-07" db="EMBL/GenBank/DDBJ databases">
        <title>Pervasive Adenine N6-methylation of Active Genes in Fungi.</title>
        <authorList>
            <consortium name="DOE Joint Genome Institute"/>
            <person name="Mondo S.J."/>
            <person name="Dannebaum R.O."/>
            <person name="Kuo R.C."/>
            <person name="Labutti K."/>
            <person name="Haridas S."/>
            <person name="Kuo A."/>
            <person name="Salamov A."/>
            <person name="Ahrendt S.R."/>
            <person name="Lipzen A."/>
            <person name="Sullivan W."/>
            <person name="Andreopoulos W.B."/>
            <person name="Clum A."/>
            <person name="Lindquist E."/>
            <person name="Daum C."/>
            <person name="Ramamoorthy G.K."/>
            <person name="Gryganskyi A."/>
            <person name="Culley D."/>
            <person name="Magnuson J.K."/>
            <person name="James T.Y."/>
            <person name="O'Malley M.A."/>
            <person name="Stajich J.E."/>
            <person name="Spatafora J.W."/>
            <person name="Visel A."/>
            <person name="Grigoriev I.V."/>
        </authorList>
    </citation>
    <scope>NUCLEOTIDE SEQUENCE [LARGE SCALE GENOMIC DNA]</scope>
    <source>
        <strain evidence="2 3">PL171</strain>
    </source>
</reference>
<keyword evidence="1" id="KW-0812">Transmembrane</keyword>
<evidence type="ECO:0000313" key="3">
    <source>
        <dbReference type="Proteomes" id="UP000193411"/>
    </source>
</evidence>
<dbReference type="AlphaFoldDB" id="A0A1Y2HMC3"/>
<keyword evidence="1" id="KW-0472">Membrane</keyword>
<evidence type="ECO:0000256" key="1">
    <source>
        <dbReference type="SAM" id="Phobius"/>
    </source>
</evidence>
<feature type="transmembrane region" description="Helical" evidence="1">
    <location>
        <begin position="360"/>
        <end position="380"/>
    </location>
</feature>
<sequence length="397" mass="43361">MDTPPSQYEPNALYYWDDKSPGQGGRPVAMADLFPLFANDRSAIAKSPRLCRSDYTSKNECSEVKESVNSAVLDQCMTVKCLKQLEAVSRHVTVDQVIAASGREKPDTSAQLFTTEFFNAVGVVEDCKIRHCPTEFFNARSFHCLPLFGPYLYDRKMYIPRHQIDGSGEAVYLHQDYLSILRNNTQSIESIRASMESVTGSDAVKLGICVPTLPIGHACDPKGVDPVTGALIPPSSTGDQGFGLTPKWNPLWMYKMDKVPALTYPHDESSLTTEVINQNLLTTPVNMYTLGHCPSTTGAVAASKLGGQPCASSIECVFGVCTGGVCSEAALGKKLDKAKASEIVLDSRIRAQDRINRAEGIKWTMVAAGLLGGLLVLRVLREVYVRWMAAKAKKARE</sequence>
<evidence type="ECO:0000313" key="2">
    <source>
        <dbReference type="EMBL" id="ORZ35726.1"/>
    </source>
</evidence>
<protein>
    <submittedName>
        <fullName evidence="2">Uncharacterized protein</fullName>
    </submittedName>
</protein>
<comment type="caution">
    <text evidence="2">The sequence shown here is derived from an EMBL/GenBank/DDBJ whole genome shotgun (WGS) entry which is preliminary data.</text>
</comment>
<name>A0A1Y2HMC3_9FUNG</name>
<keyword evidence="3" id="KW-1185">Reference proteome</keyword>
<dbReference type="EMBL" id="MCFL01000020">
    <property type="protein sequence ID" value="ORZ35726.1"/>
    <property type="molecule type" value="Genomic_DNA"/>
</dbReference>
<organism evidence="2 3">
    <name type="scientific">Catenaria anguillulae PL171</name>
    <dbReference type="NCBI Taxonomy" id="765915"/>
    <lineage>
        <taxon>Eukaryota</taxon>
        <taxon>Fungi</taxon>
        <taxon>Fungi incertae sedis</taxon>
        <taxon>Blastocladiomycota</taxon>
        <taxon>Blastocladiomycetes</taxon>
        <taxon>Blastocladiales</taxon>
        <taxon>Catenariaceae</taxon>
        <taxon>Catenaria</taxon>
    </lineage>
</organism>
<dbReference type="OrthoDB" id="5767201at2759"/>
<proteinExistence type="predicted"/>
<gene>
    <name evidence="2" type="ORF">BCR44DRAFT_70745</name>
</gene>
<dbReference type="Proteomes" id="UP000193411">
    <property type="component" value="Unassembled WGS sequence"/>
</dbReference>
<accession>A0A1Y2HMC3</accession>